<dbReference type="Gene3D" id="3.40.630.30">
    <property type="match status" value="1"/>
</dbReference>
<dbReference type="RefSeq" id="WP_220563847.1">
    <property type="nucleotide sequence ID" value="NZ_CP074133.1"/>
</dbReference>
<sequence length="219" mass="24044">MITDHFPLLGLRVRTPRLELRPPSLDDLAALADIAAEGVHDPAEMPFIFPWTDLSPARRALSVVQHNLGVYARWTPEDWQLPLVVVHEGAVVGVQDMLAKDFAVTRRVASGSWLGLKHQGRGIGTEMRAAMLHLAFEGLGAAEAASGVIEGNVRSERVSRRLGYRADGVGVYAVRGKAARELRFLLTREDWEAHRLDVPVTLSGLEPCLPFFGLGELPE</sequence>
<dbReference type="InterPro" id="IPR016181">
    <property type="entry name" value="Acyl_CoA_acyltransferase"/>
</dbReference>
<name>A0ABX8BLL8_9ACTN</name>
<dbReference type="Proteomes" id="UP000676079">
    <property type="component" value="Chromosome"/>
</dbReference>
<dbReference type="PANTHER" id="PTHR43441">
    <property type="entry name" value="RIBOSOMAL-PROTEIN-SERINE ACETYLTRANSFERASE"/>
    <property type="match status" value="1"/>
</dbReference>
<dbReference type="InterPro" id="IPR051908">
    <property type="entry name" value="Ribosomal_N-acetyltransferase"/>
</dbReference>
<protein>
    <submittedName>
        <fullName evidence="2">GNAT family N-acetyltransferase</fullName>
    </submittedName>
</protein>
<dbReference type="Pfam" id="PF13302">
    <property type="entry name" value="Acetyltransf_3"/>
    <property type="match status" value="1"/>
</dbReference>
<dbReference type="InterPro" id="IPR000182">
    <property type="entry name" value="GNAT_dom"/>
</dbReference>
<evidence type="ECO:0000313" key="2">
    <source>
        <dbReference type="EMBL" id="QUX22630.1"/>
    </source>
</evidence>
<proteinExistence type="predicted"/>
<dbReference type="EMBL" id="CP074133">
    <property type="protein sequence ID" value="QUX22630.1"/>
    <property type="molecule type" value="Genomic_DNA"/>
</dbReference>
<dbReference type="PANTHER" id="PTHR43441:SF11">
    <property type="entry name" value="RIBOSOMAL-PROTEIN-SERINE ACETYLTRANSFERASE"/>
    <property type="match status" value="1"/>
</dbReference>
<organism evidence="2 3">
    <name type="scientific">Nocardiopsis changdeensis</name>
    <dbReference type="NCBI Taxonomy" id="2831969"/>
    <lineage>
        <taxon>Bacteria</taxon>
        <taxon>Bacillati</taxon>
        <taxon>Actinomycetota</taxon>
        <taxon>Actinomycetes</taxon>
        <taxon>Streptosporangiales</taxon>
        <taxon>Nocardiopsidaceae</taxon>
        <taxon>Nocardiopsis</taxon>
    </lineage>
</organism>
<feature type="domain" description="N-acetyltransferase" evidence="1">
    <location>
        <begin position="18"/>
        <end position="187"/>
    </location>
</feature>
<evidence type="ECO:0000259" key="1">
    <source>
        <dbReference type="PROSITE" id="PS51186"/>
    </source>
</evidence>
<dbReference type="PROSITE" id="PS51186">
    <property type="entry name" value="GNAT"/>
    <property type="match status" value="1"/>
</dbReference>
<gene>
    <name evidence="2" type="ORF">KGD84_30790</name>
</gene>
<accession>A0ABX8BLL8</accession>
<keyword evidence="3" id="KW-1185">Reference proteome</keyword>
<dbReference type="SUPFAM" id="SSF55729">
    <property type="entry name" value="Acyl-CoA N-acyltransferases (Nat)"/>
    <property type="match status" value="1"/>
</dbReference>
<reference evidence="2 3" key="1">
    <citation type="submission" date="2021-05" db="EMBL/GenBank/DDBJ databases">
        <title>Direct Submission.</title>
        <authorList>
            <person name="Li K."/>
            <person name="Gao J."/>
        </authorList>
    </citation>
    <scope>NUCLEOTIDE SEQUENCE [LARGE SCALE GENOMIC DNA]</scope>
    <source>
        <strain evidence="2 3">Mg02</strain>
    </source>
</reference>
<evidence type="ECO:0000313" key="3">
    <source>
        <dbReference type="Proteomes" id="UP000676079"/>
    </source>
</evidence>